<feature type="region of interest" description="Disordered" evidence="1">
    <location>
        <begin position="68"/>
        <end position="87"/>
    </location>
</feature>
<proteinExistence type="predicted"/>
<dbReference type="STRING" id="593750.Metfor_2338"/>
<reference evidence="2 3" key="2">
    <citation type="journal article" date="2014" name="Genome Announc.">
        <title>Complete Genome Sequence of Methanoregula formicica SMSPT, a Mesophilic Hydrogenotrophic Methanogen Isolated from a Methanogenic Upflow Anaerobic Sludge Blanket Reactor.</title>
        <authorList>
            <person name="Yamamoto K."/>
            <person name="Tamaki H."/>
            <person name="Cadillo-Quiroz H."/>
            <person name="Imachi H."/>
            <person name="Kyrpides N."/>
            <person name="Woyke T."/>
            <person name="Goodwin L."/>
            <person name="Zinder S.H."/>
            <person name="Kamagata Y."/>
            <person name="Liu W.T."/>
        </authorList>
    </citation>
    <scope>NUCLEOTIDE SEQUENCE [LARGE SCALE GENOMIC DNA]</scope>
    <source>
        <strain evidence="3">DSM 22288 / NBRC 105244 / SMSP</strain>
    </source>
</reference>
<organism evidence="2 3">
    <name type="scientific">Methanoregula formicica (strain DSM 22288 / NBRC 105244 / SMSP)</name>
    <dbReference type="NCBI Taxonomy" id="593750"/>
    <lineage>
        <taxon>Archaea</taxon>
        <taxon>Methanobacteriati</taxon>
        <taxon>Methanobacteriota</taxon>
        <taxon>Stenosarchaea group</taxon>
        <taxon>Methanomicrobia</taxon>
        <taxon>Methanomicrobiales</taxon>
        <taxon>Methanoregulaceae</taxon>
        <taxon>Methanoregula</taxon>
    </lineage>
</organism>
<reference evidence="3" key="1">
    <citation type="submission" date="2011-12" db="EMBL/GenBank/DDBJ databases">
        <title>Complete sequence of Methanoregula formicicum SMSP.</title>
        <authorList>
            <person name="Lucas S."/>
            <person name="Han J."/>
            <person name="Lapidus A."/>
            <person name="Cheng J.-F."/>
            <person name="Goodwin L."/>
            <person name="Pitluck S."/>
            <person name="Peters L."/>
            <person name="Ovchinnikova G."/>
            <person name="Teshima H."/>
            <person name="Detter J.C."/>
            <person name="Han C."/>
            <person name="Tapia R."/>
            <person name="Land M."/>
            <person name="Hauser L."/>
            <person name="Kyrpides N."/>
            <person name="Ivanova N."/>
            <person name="Pagani I."/>
            <person name="Imachi H."/>
            <person name="Tamaki H."/>
            <person name="Sekiguchi Y."/>
            <person name="Kamagata Y."/>
            <person name="Cadillo-Quiroz H."/>
            <person name="Zinder S."/>
            <person name="Liu W.-T."/>
            <person name="Woyke T."/>
        </authorList>
    </citation>
    <scope>NUCLEOTIDE SEQUENCE [LARGE SCALE GENOMIC DNA]</scope>
    <source>
        <strain evidence="3">DSM 22288 / NBRC 105244 / SMSP</strain>
    </source>
</reference>
<keyword evidence="3" id="KW-1185">Reference proteome</keyword>
<gene>
    <name evidence="2" type="ordered locus">Metfor_2338</name>
</gene>
<dbReference type="InParanoid" id="L0HF31"/>
<dbReference type="eggNOG" id="arCOG09583">
    <property type="taxonomic scope" value="Archaea"/>
</dbReference>
<evidence type="ECO:0000313" key="2">
    <source>
        <dbReference type="EMBL" id="AGB03342.1"/>
    </source>
</evidence>
<dbReference type="EMBL" id="CP003167">
    <property type="protein sequence ID" value="AGB03342.1"/>
    <property type="molecule type" value="Genomic_DNA"/>
</dbReference>
<protein>
    <submittedName>
        <fullName evidence="2">Uncharacterized protein</fullName>
    </submittedName>
</protein>
<dbReference type="KEGG" id="mfo:Metfor_2338"/>
<evidence type="ECO:0000256" key="1">
    <source>
        <dbReference type="SAM" id="MobiDB-lite"/>
    </source>
</evidence>
<dbReference type="HOGENOM" id="CLU_2475989_0_0_2"/>
<accession>L0HF31</accession>
<evidence type="ECO:0000313" key="3">
    <source>
        <dbReference type="Proteomes" id="UP000010824"/>
    </source>
</evidence>
<dbReference type="Proteomes" id="UP000010824">
    <property type="component" value="Chromosome"/>
</dbReference>
<name>L0HF31_METFS</name>
<dbReference type="AlphaFoldDB" id="L0HF31"/>
<sequence length="87" mass="10047" precursor="true">MKVSKGNNMPRRAAIVTPDVPLFIIPHVIQNAIRILGEELERVTIKKTFMHVYTMSIRTRSIKRELRPAIPHAKYPAQRSKGMRDPE</sequence>